<evidence type="ECO:0000256" key="1">
    <source>
        <dbReference type="ARBA" id="ARBA00006336"/>
    </source>
</evidence>
<dbReference type="Proteomes" id="UP000009038">
    <property type="component" value="Unassembled WGS sequence"/>
</dbReference>
<dbReference type="EMBL" id="ACJE01000001">
    <property type="protein sequence ID" value="EHA28258.1"/>
    <property type="molecule type" value="Genomic_DNA"/>
</dbReference>
<dbReference type="Gene3D" id="2.60.120.590">
    <property type="entry name" value="Alpha-ketoglutarate-dependent dioxygenase AlkB-like"/>
    <property type="match status" value="1"/>
</dbReference>
<evidence type="ECO:0000256" key="2">
    <source>
        <dbReference type="SAM" id="MobiDB-lite"/>
    </source>
</evidence>
<dbReference type="PANTHER" id="PTHR31212:SF5">
    <property type="entry name" value="ISOCHORISMATASE FAMILY PROTEIN FAMILY (AFU_ORTHOLOGUE AFUA_3G14500)"/>
    <property type="match status" value="1"/>
</dbReference>
<dbReference type="GO" id="GO:0006307">
    <property type="term" value="P:DNA alkylation repair"/>
    <property type="evidence" value="ECO:0007669"/>
    <property type="project" value="InterPro"/>
</dbReference>
<dbReference type="AlphaFoldDB" id="G3XME5"/>
<dbReference type="OrthoDB" id="445341at2759"/>
<dbReference type="SUPFAM" id="SSF47616">
    <property type="entry name" value="GST C-terminal domain-like"/>
    <property type="match status" value="1"/>
</dbReference>
<dbReference type="Gene3D" id="1.20.1050.10">
    <property type="match status" value="1"/>
</dbReference>
<dbReference type="InterPro" id="IPR036282">
    <property type="entry name" value="Glutathione-S-Trfase_C_sf"/>
</dbReference>
<dbReference type="PROSITE" id="PS51471">
    <property type="entry name" value="FE2OG_OXY"/>
    <property type="match status" value="1"/>
</dbReference>
<dbReference type="STRING" id="380704.G3XME5"/>
<dbReference type="InterPro" id="IPR037151">
    <property type="entry name" value="AlkB-like_sf"/>
</dbReference>
<evidence type="ECO:0000259" key="3">
    <source>
        <dbReference type="PROSITE" id="PS51471"/>
    </source>
</evidence>
<proteinExistence type="inferred from homology"/>
<dbReference type="CDD" id="cd00299">
    <property type="entry name" value="GST_C_family"/>
    <property type="match status" value="1"/>
</dbReference>
<dbReference type="HOGENOM" id="CLU_005335_0_0_1"/>
<evidence type="ECO:0000313" key="4">
    <source>
        <dbReference type="EMBL" id="EHA28258.1"/>
    </source>
</evidence>
<dbReference type="SUPFAM" id="SSF51197">
    <property type="entry name" value="Clavaminate synthase-like"/>
    <property type="match status" value="1"/>
</dbReference>
<dbReference type="Gene3D" id="3.40.50.850">
    <property type="entry name" value="Isochorismatase-like"/>
    <property type="match status" value="1"/>
</dbReference>
<feature type="region of interest" description="Disordered" evidence="2">
    <location>
        <begin position="301"/>
        <end position="353"/>
    </location>
</feature>
<comment type="similarity">
    <text evidence="1">Belongs to the isochorismatase family.</text>
</comment>
<dbReference type="InterPro" id="IPR036380">
    <property type="entry name" value="Isochorismatase-like_sf"/>
</dbReference>
<protein>
    <recommendedName>
        <fullName evidence="3">Fe2OG dioxygenase domain-containing protein</fullName>
    </recommendedName>
</protein>
<feature type="domain" description="Fe2OG dioxygenase" evidence="3">
    <location>
        <begin position="443"/>
        <end position="558"/>
    </location>
</feature>
<organism evidence="4 5">
    <name type="scientific">Aspergillus niger (strain ATCC 1015 / CBS 113.46 / FGSC A1144 / LSHB Ac4 / NCTC 3858a / NRRL 328 / USDA 3528.7)</name>
    <dbReference type="NCBI Taxonomy" id="380704"/>
    <lineage>
        <taxon>Eukaryota</taxon>
        <taxon>Fungi</taxon>
        <taxon>Dikarya</taxon>
        <taxon>Ascomycota</taxon>
        <taxon>Pezizomycotina</taxon>
        <taxon>Eurotiomycetes</taxon>
        <taxon>Eurotiomycetidae</taxon>
        <taxon>Eurotiales</taxon>
        <taxon>Aspergillaceae</taxon>
        <taxon>Aspergillus</taxon>
        <taxon>Aspergillus subgen. Circumdati</taxon>
    </lineage>
</organism>
<dbReference type="InterPro" id="IPR000868">
    <property type="entry name" value="Isochorismatase-like_dom"/>
</dbReference>
<reference evidence="4 5" key="1">
    <citation type="journal article" date="2011" name="Genome Res.">
        <title>Comparative genomics of citric-acid-producing Aspergillus niger ATCC 1015 versus enzyme-producing CBS 513.88.</title>
        <authorList>
            <person name="Andersen M.R."/>
            <person name="Salazar M.P."/>
            <person name="Schaap P.J."/>
            <person name="van de Vondervoort P.J."/>
            <person name="Culley D."/>
            <person name="Thykaer J."/>
            <person name="Frisvad J.C."/>
            <person name="Nielsen K.F."/>
            <person name="Albang R."/>
            <person name="Albermann K."/>
            <person name="Berka R.M."/>
            <person name="Braus G.H."/>
            <person name="Braus-Stromeyer S.A."/>
            <person name="Corrochano L.M."/>
            <person name="Dai Z."/>
            <person name="van Dijck P.W."/>
            <person name="Hofmann G."/>
            <person name="Lasure L.L."/>
            <person name="Magnuson J.K."/>
            <person name="Menke H."/>
            <person name="Meijer M."/>
            <person name="Meijer S.L."/>
            <person name="Nielsen J.B."/>
            <person name="Nielsen M.L."/>
            <person name="van Ooyen A.J."/>
            <person name="Pel H.J."/>
            <person name="Poulsen L."/>
            <person name="Samson R.A."/>
            <person name="Stam H."/>
            <person name="Tsang A."/>
            <person name="van den Brink J.M."/>
            <person name="Atkins A."/>
            <person name="Aerts A."/>
            <person name="Shapiro H."/>
            <person name="Pangilinan J."/>
            <person name="Salamov A."/>
            <person name="Lou Y."/>
            <person name="Lindquist E."/>
            <person name="Lucas S."/>
            <person name="Grimwood J."/>
            <person name="Grigoriev I.V."/>
            <person name="Kubicek C.P."/>
            <person name="Martinez D."/>
            <person name="van Peij N.N."/>
            <person name="Roubos J.A."/>
            <person name="Nielsen J."/>
            <person name="Baker S.E."/>
        </authorList>
    </citation>
    <scope>NUCLEOTIDE SEQUENCE [LARGE SCALE GENOMIC DNA]</scope>
    <source>
        <strain evidence="5">ATCC 1015 / CBS 113.46 / FGSC A1144 / LSHB Ac4 / NCTC 3858a / NRRL 328 / USDA 3528.7</strain>
    </source>
</reference>
<sequence>MSFFAQFTNLPAIATGKALLLLDFQNDFIRPNGALPVSNTADFLDLLPQLATAFRRNGEVVWVRSHYQERQPLISPTDAQGLIVLEAFLSADSPRCCIPQSTGVQFPAPILAAIDNESDMLVDKFEYSALQDQGLILYFRTRFITQLYLCGSLSNTSVYATALDAVRHGFTVTLIEDCLGFRSFTRHEEAMRRMADIFGANGITTQELFQELDWEETEEIARKGSPRPLQSPTPAGIEGVLDELEVRPSASPTTKEESPESGSSGGRRRRIDDILAEFTDNEDGDLKELASLARSRIRYGESARGATPGGSGEKKVRARVRRSKRPDAKTESSSRPDKRRSGKSKKTDIYRPGDVIGEGDSRIIYDLDLPSEAFEKIREEVSWQKMYHLSGQVPRLVAVQGKASDDGSIPIYRHPADESPPLQPFTATVNKVRAIVERILGHPLNHVLIQLYRDGQDRISEHSDKTLDIVRGSSICNVSLGAQRVMVLRTKSAAEGGESGRQTQRIPMPHESLFILGEKTNRRWLHGIRPDKRPETEKSTEERAYEGQRISLTFRHIGTFLNPAGDTIWGQGAVSKSQEQAQPVIHGGATETERIIRAFGQENHATDFDWEEVYGSGFDVVNFVTAGTTKLILGPDAVANLRVRLCLSENGIRYETDSVPARASENDIRPLYIAADGAQIAGDVTILTHLAQHAAELVRPELEALRGGSHLAAIDKLLAQWRDSQHQGTDDYDLSQWEQALTGQTYLSGAGFGIDDCALWPVLREIAQSTALLSDKRYPNLSQYYQRVEKRGLVKAALEEME</sequence>
<feature type="region of interest" description="Disordered" evidence="2">
    <location>
        <begin position="247"/>
        <end position="270"/>
    </location>
</feature>
<dbReference type="GO" id="GO:0051213">
    <property type="term" value="F:dioxygenase activity"/>
    <property type="evidence" value="ECO:0007669"/>
    <property type="project" value="InterPro"/>
</dbReference>
<gene>
    <name evidence="4" type="ORF">ASPNIDRAFT_43429</name>
</gene>
<dbReference type="InterPro" id="IPR005123">
    <property type="entry name" value="Oxoglu/Fe-dep_dioxygenase_dom"/>
</dbReference>
<dbReference type="InterPro" id="IPR032854">
    <property type="entry name" value="ALKBH3"/>
</dbReference>
<dbReference type="PANTHER" id="PTHR31212">
    <property type="entry name" value="ALPHA-KETOGLUTARATE-DEPENDENT DIOXYGENASE ALKB HOMOLOG 3"/>
    <property type="match status" value="1"/>
</dbReference>
<evidence type="ECO:0000313" key="5">
    <source>
        <dbReference type="Proteomes" id="UP000009038"/>
    </source>
</evidence>
<dbReference type="InterPro" id="IPR027450">
    <property type="entry name" value="AlkB-like"/>
</dbReference>
<dbReference type="Pfam" id="PF13532">
    <property type="entry name" value="2OG-FeII_Oxy_2"/>
    <property type="match status" value="1"/>
</dbReference>
<dbReference type="Pfam" id="PF13410">
    <property type="entry name" value="GST_C_2"/>
    <property type="match status" value="1"/>
</dbReference>
<name>G3XME5_ASPNA</name>
<accession>G3XME5</accession>
<dbReference type="CDD" id="cd00431">
    <property type="entry name" value="cysteine_hydrolases"/>
    <property type="match status" value="1"/>
</dbReference>
<comment type="caution">
    <text evidence="4">The sequence shown here is derived from an EMBL/GenBank/DDBJ whole genome shotgun (WGS) entry which is preliminary data.</text>
</comment>
<feature type="compositionally biased region" description="Basic and acidic residues" evidence="2">
    <location>
        <begin position="325"/>
        <end position="336"/>
    </location>
</feature>
<dbReference type="Pfam" id="PF00857">
    <property type="entry name" value="Isochorismatase"/>
    <property type="match status" value="1"/>
</dbReference>
<dbReference type="SUPFAM" id="SSF52499">
    <property type="entry name" value="Isochorismatase-like hydrolases"/>
    <property type="match status" value="1"/>
</dbReference>